<dbReference type="Proteomes" id="UP000729733">
    <property type="component" value="Unassembled WGS sequence"/>
</dbReference>
<evidence type="ECO:0000313" key="3">
    <source>
        <dbReference type="Proteomes" id="UP000729733"/>
    </source>
</evidence>
<gene>
    <name evidence="2" type="ORF">I4641_02360</name>
</gene>
<keyword evidence="3" id="KW-1185">Reference proteome</keyword>
<sequence>MDDKFDIVSIPAEKFIFNKQLDGIIAKGWVETSKGRALFKQAAQVPSDLSESRTDWSEKITAELASRIQLPAAKYEFAQVESPDLIIPGSISTDLSNPGEKRIPLAEILDESIIDYDYAFNYEVSQVIQVLSEQDIKIPPGYKLPEGINDGVDMFVGVLMLDAYVGNTDRHDQNLDIVQLEDGTSYLSPVFDHGFSLGAVLDDRMRENNSPQRYSEVFSDSSFSIDGVDVSGLEAFEEAAKLRPQAAKIWQNQLSQIRTQEIRELFVRIPEDRITSRSRDFASDLLSHNQSQLLSLNLSYQQNISLAPQNISARASTLDTSKPIEDVKFELASSAKYIAFKQGKEIIDSVDGVTIEKQDNLSIRYEGKLIEFDRDFNVISNEFSDRELRQLNQKVQVNKQQLKEQSQQINRDRKIQRDNGLSL</sequence>
<evidence type="ECO:0000256" key="1">
    <source>
        <dbReference type="SAM" id="MobiDB-lite"/>
    </source>
</evidence>
<dbReference type="AlphaFoldDB" id="A0A964BMC4"/>
<accession>A0A964BMC4</accession>
<proteinExistence type="predicted"/>
<dbReference type="Gene3D" id="1.10.1070.20">
    <property type="match status" value="1"/>
</dbReference>
<evidence type="ECO:0000313" key="2">
    <source>
        <dbReference type="EMBL" id="MCC0175824.1"/>
    </source>
</evidence>
<dbReference type="EMBL" id="JADWDC010000004">
    <property type="protein sequence ID" value="MCC0175824.1"/>
    <property type="molecule type" value="Genomic_DNA"/>
</dbReference>
<name>A0A964BMC4_9CYAN</name>
<feature type="region of interest" description="Disordered" evidence="1">
    <location>
        <begin position="402"/>
        <end position="423"/>
    </location>
</feature>
<protein>
    <submittedName>
        <fullName evidence="2">Uncharacterized protein</fullName>
    </submittedName>
</protein>
<dbReference type="RefSeq" id="WP_229638823.1">
    <property type="nucleotide sequence ID" value="NZ_JADWDC010000004.1"/>
</dbReference>
<reference evidence="2" key="1">
    <citation type="journal article" date="2021" name="Antonie Van Leeuwenhoek">
        <title>Draft genome and description of Waterburya agarophytonicola gen. nov. sp. nov. (Pleurocapsales, Cyanobacteria): a seaweed symbiont.</title>
        <authorList>
            <person name="Bonthond G."/>
            <person name="Shalygin S."/>
            <person name="Bayer T."/>
            <person name="Weinberger F."/>
        </authorList>
    </citation>
    <scope>NUCLEOTIDE SEQUENCE</scope>
    <source>
        <strain evidence="2">KI4</strain>
    </source>
</reference>
<comment type="caution">
    <text evidence="2">The sequence shown here is derived from an EMBL/GenBank/DDBJ whole genome shotgun (WGS) entry which is preliminary data.</text>
</comment>
<organism evidence="2 3">
    <name type="scientific">Waterburya agarophytonicola KI4</name>
    <dbReference type="NCBI Taxonomy" id="2874699"/>
    <lineage>
        <taxon>Bacteria</taxon>
        <taxon>Bacillati</taxon>
        <taxon>Cyanobacteriota</taxon>
        <taxon>Cyanophyceae</taxon>
        <taxon>Pleurocapsales</taxon>
        <taxon>Hyellaceae</taxon>
        <taxon>Waterburya</taxon>
        <taxon>Waterburya agarophytonicola</taxon>
    </lineage>
</organism>